<dbReference type="PANTHER" id="PTHR43018:SF1">
    <property type="entry name" value="PROTEIN AROA(G)"/>
    <property type="match status" value="1"/>
</dbReference>
<accession>A0A0P6Y4L5</accession>
<dbReference type="InterPro" id="IPR052899">
    <property type="entry name" value="Class-I_DAHP_synthase"/>
</dbReference>
<evidence type="ECO:0000259" key="2">
    <source>
        <dbReference type="Pfam" id="PF00793"/>
    </source>
</evidence>
<dbReference type="InterPro" id="IPR006218">
    <property type="entry name" value="DAHP1/KDSA"/>
</dbReference>
<evidence type="ECO:0000313" key="4">
    <source>
        <dbReference type="Proteomes" id="UP000050277"/>
    </source>
</evidence>
<dbReference type="GO" id="GO:0009073">
    <property type="term" value="P:aromatic amino acid family biosynthetic process"/>
    <property type="evidence" value="ECO:0007669"/>
    <property type="project" value="InterPro"/>
</dbReference>
<feature type="domain" description="DAHP synthetase I/KDSA" evidence="2">
    <location>
        <begin position="29"/>
        <end position="270"/>
    </location>
</feature>
<dbReference type="Gene3D" id="3.20.20.70">
    <property type="entry name" value="Aldolase class I"/>
    <property type="match status" value="1"/>
</dbReference>
<dbReference type="NCBIfam" id="TIGR01361">
    <property type="entry name" value="DAHP_synth_Bsub"/>
    <property type="match status" value="1"/>
</dbReference>
<dbReference type="PATRIC" id="fig|70996.4.peg.5436"/>
<keyword evidence="4" id="KW-1185">Reference proteome</keyword>
<dbReference type="GO" id="GO:0016832">
    <property type="term" value="F:aldehyde-lyase activity"/>
    <property type="evidence" value="ECO:0007669"/>
    <property type="project" value="InterPro"/>
</dbReference>
<dbReference type="Proteomes" id="UP000050277">
    <property type="component" value="Unassembled WGS sequence"/>
</dbReference>
<protein>
    <submittedName>
        <fullName evidence="3">3-deoxy-7-phosphoheptulonate synthase</fullName>
    </submittedName>
</protein>
<dbReference type="InterPro" id="IPR013785">
    <property type="entry name" value="Aldolase_TIM"/>
</dbReference>
<dbReference type="NCBIfam" id="NF009239">
    <property type="entry name" value="PRK12595.1"/>
    <property type="match status" value="1"/>
</dbReference>
<reference evidence="3 4" key="1">
    <citation type="submission" date="2015-07" db="EMBL/GenBank/DDBJ databases">
        <title>Whole genome sequence of Herpetosiphon geysericola DSM 7119.</title>
        <authorList>
            <person name="Hemp J."/>
            <person name="Ward L.M."/>
            <person name="Pace L.A."/>
            <person name="Fischer W.W."/>
        </authorList>
    </citation>
    <scope>NUCLEOTIDE SEQUENCE [LARGE SCALE GENOMIC DNA]</scope>
    <source>
        <strain evidence="3 4">DSM 7119</strain>
    </source>
</reference>
<dbReference type="EMBL" id="LGKP01000008">
    <property type="protein sequence ID" value="KPL91059.1"/>
    <property type="molecule type" value="Genomic_DNA"/>
</dbReference>
<evidence type="ECO:0000256" key="1">
    <source>
        <dbReference type="ARBA" id="ARBA00022679"/>
    </source>
</evidence>
<evidence type="ECO:0000313" key="3">
    <source>
        <dbReference type="EMBL" id="KPL91059.1"/>
    </source>
</evidence>
<gene>
    <name evidence="3" type="ORF">SE18_04755</name>
</gene>
<dbReference type="InterPro" id="IPR006268">
    <property type="entry name" value="DAHP_syn_2"/>
</dbReference>
<name>A0A0P6Y4L5_9CHLR</name>
<sequence length="285" mass="30037">MSTANASTKPAPYRLAARSDATQTTIVDLGSVKIGGGQPVVMAGPCSVESESQLLNTAYAVAEAGAHLLRGGAFKPRTSPYAFRGLGEAGLKILAKARAETGLPIITEALNTADVELVAEYTDVIQIGARNMQNFALLEAAGRTGRPVMVKRGPAGTIEEWLLAAEYVLATGNPNVILCERGIRTFENATRNTLDLNAVAMAKHRSHLPVIVDPSHGTGKWYLVAPLALAGLAVGGDGLMIEVHHDPDHASSDGPQSLNHEHFADLMQKIKLQAGQPVAREVGLN</sequence>
<dbReference type="GO" id="GO:0016740">
    <property type="term" value="F:transferase activity"/>
    <property type="evidence" value="ECO:0007669"/>
    <property type="project" value="UniProtKB-KW"/>
</dbReference>
<dbReference type="Pfam" id="PF00793">
    <property type="entry name" value="DAHP_synth_1"/>
    <property type="match status" value="1"/>
</dbReference>
<dbReference type="NCBIfam" id="NF006421">
    <property type="entry name" value="PRK08673.1"/>
    <property type="match status" value="1"/>
</dbReference>
<keyword evidence="1" id="KW-0808">Transferase</keyword>
<proteinExistence type="predicted"/>
<comment type="caution">
    <text evidence="3">The sequence shown here is derived from an EMBL/GenBank/DDBJ whole genome shotgun (WGS) entry which is preliminary data.</text>
</comment>
<organism evidence="3 4">
    <name type="scientific">Herpetosiphon geysericola</name>
    <dbReference type="NCBI Taxonomy" id="70996"/>
    <lineage>
        <taxon>Bacteria</taxon>
        <taxon>Bacillati</taxon>
        <taxon>Chloroflexota</taxon>
        <taxon>Chloroflexia</taxon>
        <taxon>Herpetosiphonales</taxon>
        <taxon>Herpetosiphonaceae</taxon>
        <taxon>Herpetosiphon</taxon>
    </lineage>
</organism>
<dbReference type="PANTHER" id="PTHR43018">
    <property type="entry name" value="PHOSPHO-2-DEHYDRO-3-DEOXYHEPTONATE ALDOLASE"/>
    <property type="match status" value="1"/>
</dbReference>
<dbReference type="AlphaFoldDB" id="A0A0P6Y4L5"/>
<dbReference type="STRING" id="70996.SE18_04755"/>
<dbReference type="SUPFAM" id="SSF51569">
    <property type="entry name" value="Aldolase"/>
    <property type="match status" value="1"/>
</dbReference>